<organism evidence="10 11">
    <name type="scientific">Meiothermus taiwanensis</name>
    <dbReference type="NCBI Taxonomy" id="172827"/>
    <lineage>
        <taxon>Bacteria</taxon>
        <taxon>Thermotogati</taxon>
        <taxon>Deinococcota</taxon>
        <taxon>Deinococci</taxon>
        <taxon>Thermales</taxon>
        <taxon>Thermaceae</taxon>
        <taxon>Meiothermus</taxon>
    </lineage>
</organism>
<keyword evidence="7 8" id="KW-0472">Membrane</keyword>
<dbReference type="OrthoDB" id="9776648at2"/>
<dbReference type="Gene3D" id="1.10.3720.10">
    <property type="entry name" value="MetI-like"/>
    <property type="match status" value="2"/>
</dbReference>
<keyword evidence="4" id="KW-0997">Cell inner membrane</keyword>
<evidence type="ECO:0000256" key="4">
    <source>
        <dbReference type="ARBA" id="ARBA00022519"/>
    </source>
</evidence>
<feature type="transmembrane region" description="Helical" evidence="8">
    <location>
        <begin position="392"/>
        <end position="410"/>
    </location>
</feature>
<evidence type="ECO:0000256" key="5">
    <source>
        <dbReference type="ARBA" id="ARBA00022692"/>
    </source>
</evidence>
<dbReference type="Proteomes" id="UP000266089">
    <property type="component" value="Unassembled WGS sequence"/>
</dbReference>
<dbReference type="CDD" id="cd06261">
    <property type="entry name" value="TM_PBP2"/>
    <property type="match status" value="2"/>
</dbReference>
<dbReference type="PANTHER" id="PTHR43357:SF3">
    <property type="entry name" value="FE(3+)-TRANSPORT SYSTEM PERMEASE PROTEIN FBPB 2"/>
    <property type="match status" value="1"/>
</dbReference>
<keyword evidence="2 8" id="KW-0813">Transport</keyword>
<keyword evidence="6 8" id="KW-1133">Transmembrane helix</keyword>
<dbReference type="EMBL" id="QWKX01000075">
    <property type="protein sequence ID" value="RIH75219.1"/>
    <property type="molecule type" value="Genomic_DNA"/>
</dbReference>
<dbReference type="AlphaFoldDB" id="A0A399DU77"/>
<sequence length="523" mass="57141">MVYSLPKPIPKPLLAVALLVGAAVLLPLLYLVLRAAQAEPHQLVEIVLRERNLQLLGNTVALLVGVIALTTALALPLAWVTSRTDLWGKRFWTVLLVLPLAVPGYVGVFGFFGATGAGGWLEHLLGFPWPRPTGYLGALGVLTLFTYPYLFLNLRAALLGLDASLEESARSLGYRGLEVFWRVVLPQLRPALFAGWLLIGLHVLGDFGVVSLVRFETFSYAIYLQYSASFDRIYAAWLSLMLILLTGSLLWLEARLLKNLSLSRVGLGSARKSQPVRLGVWRLPSLGLMALPIVGALVVPLTSIVYWLAQYPSSPHSRSFEAVLEALRNSVQAAAPAAFLAAFLALPLAYLGVRYPSRLSRLLERAAYIGYATPPLAFALALIFFSLRGVPFLYQTLALLILAYALHFLAEAIGPIRSALYQAPPRLEEAARSLGYNPLQAFLRATFPLLRRGLLASMALVFLSAVKELPLTFLLAPVGYSTLSTRIWGYTSEAMFAEAAPYALLIVLFSAGLVGLLLSQERQ</sequence>
<evidence type="ECO:0000256" key="2">
    <source>
        <dbReference type="ARBA" id="ARBA00022448"/>
    </source>
</evidence>
<dbReference type="GO" id="GO:0055085">
    <property type="term" value="P:transmembrane transport"/>
    <property type="evidence" value="ECO:0007669"/>
    <property type="project" value="InterPro"/>
</dbReference>
<evidence type="ECO:0000259" key="9">
    <source>
        <dbReference type="PROSITE" id="PS50928"/>
    </source>
</evidence>
<evidence type="ECO:0000256" key="1">
    <source>
        <dbReference type="ARBA" id="ARBA00004429"/>
    </source>
</evidence>
<feature type="transmembrane region" description="Helical" evidence="8">
    <location>
        <begin position="134"/>
        <end position="152"/>
    </location>
</feature>
<feature type="transmembrane region" description="Helical" evidence="8">
    <location>
        <begin position="365"/>
        <end position="386"/>
    </location>
</feature>
<feature type="domain" description="ABC transmembrane type-1" evidence="9">
    <location>
        <begin position="56"/>
        <end position="251"/>
    </location>
</feature>
<feature type="transmembrane region" description="Helical" evidence="8">
    <location>
        <begin position="454"/>
        <end position="479"/>
    </location>
</feature>
<feature type="transmembrane region" description="Helical" evidence="8">
    <location>
        <begin position="62"/>
        <end position="80"/>
    </location>
</feature>
<feature type="transmembrane region" description="Helical" evidence="8">
    <location>
        <begin position="233"/>
        <end position="252"/>
    </location>
</feature>
<reference evidence="10 11" key="1">
    <citation type="submission" date="2018-08" db="EMBL/GenBank/DDBJ databases">
        <title>Meiothermus cateniformans JCM 15151 genome sequencing project.</title>
        <authorList>
            <person name="Da Costa M.S."/>
            <person name="Albuquerque L."/>
            <person name="Raposo P."/>
            <person name="Froufe H.J.C."/>
            <person name="Barroso C.S."/>
            <person name="Egas C."/>
        </authorList>
    </citation>
    <scope>NUCLEOTIDE SEQUENCE [LARGE SCALE GENOMIC DNA]</scope>
    <source>
        <strain evidence="10 11">JCM 15151</strain>
    </source>
</reference>
<feature type="transmembrane region" description="Helical" evidence="8">
    <location>
        <begin position="286"/>
        <end position="309"/>
    </location>
</feature>
<evidence type="ECO:0000256" key="7">
    <source>
        <dbReference type="ARBA" id="ARBA00023136"/>
    </source>
</evidence>
<evidence type="ECO:0000313" key="10">
    <source>
        <dbReference type="EMBL" id="RIH75219.1"/>
    </source>
</evidence>
<dbReference type="PANTHER" id="PTHR43357">
    <property type="entry name" value="INNER MEMBRANE ABC TRANSPORTER PERMEASE PROTEIN YDCV"/>
    <property type="match status" value="1"/>
</dbReference>
<dbReference type="SUPFAM" id="SSF161098">
    <property type="entry name" value="MetI-like"/>
    <property type="match status" value="2"/>
</dbReference>
<comment type="similarity">
    <text evidence="8">Belongs to the binding-protein-dependent transport system permease family.</text>
</comment>
<dbReference type="Pfam" id="PF00528">
    <property type="entry name" value="BPD_transp_1"/>
    <property type="match status" value="2"/>
</dbReference>
<keyword evidence="5 8" id="KW-0812">Transmembrane</keyword>
<evidence type="ECO:0000256" key="6">
    <source>
        <dbReference type="ARBA" id="ARBA00022989"/>
    </source>
</evidence>
<gene>
    <name evidence="10" type="primary">cysW</name>
    <name evidence="10" type="ORF">Mcate_02345</name>
</gene>
<protein>
    <submittedName>
        <fullName evidence="10">Sulfate transport system permease protein CysW</fullName>
    </submittedName>
</protein>
<feature type="transmembrane region" description="Helical" evidence="8">
    <location>
        <begin position="499"/>
        <end position="518"/>
    </location>
</feature>
<dbReference type="InterPro" id="IPR035906">
    <property type="entry name" value="MetI-like_sf"/>
</dbReference>
<keyword evidence="3" id="KW-1003">Cell membrane</keyword>
<feature type="domain" description="ABC transmembrane type-1" evidence="9">
    <location>
        <begin position="327"/>
        <end position="517"/>
    </location>
</feature>
<feature type="transmembrane region" description="Helical" evidence="8">
    <location>
        <begin position="191"/>
        <end position="213"/>
    </location>
</feature>
<evidence type="ECO:0000313" key="11">
    <source>
        <dbReference type="Proteomes" id="UP000266089"/>
    </source>
</evidence>
<dbReference type="PROSITE" id="PS50928">
    <property type="entry name" value="ABC_TM1"/>
    <property type="match status" value="2"/>
</dbReference>
<feature type="transmembrane region" description="Helical" evidence="8">
    <location>
        <begin position="92"/>
        <end position="114"/>
    </location>
</feature>
<feature type="transmembrane region" description="Helical" evidence="8">
    <location>
        <begin position="333"/>
        <end position="353"/>
    </location>
</feature>
<dbReference type="InterPro" id="IPR000515">
    <property type="entry name" value="MetI-like"/>
</dbReference>
<comment type="caution">
    <text evidence="10">The sequence shown here is derived from an EMBL/GenBank/DDBJ whole genome shotgun (WGS) entry which is preliminary data.</text>
</comment>
<dbReference type="GO" id="GO:0005886">
    <property type="term" value="C:plasma membrane"/>
    <property type="evidence" value="ECO:0007669"/>
    <property type="project" value="UniProtKB-SubCell"/>
</dbReference>
<evidence type="ECO:0000256" key="8">
    <source>
        <dbReference type="RuleBase" id="RU363032"/>
    </source>
</evidence>
<comment type="subcellular location">
    <subcellularLocation>
        <location evidence="1">Cell inner membrane</location>
        <topology evidence="1">Multi-pass membrane protein</topology>
    </subcellularLocation>
    <subcellularLocation>
        <location evidence="8">Cell membrane</location>
        <topology evidence="8">Multi-pass membrane protein</topology>
    </subcellularLocation>
</comment>
<dbReference type="RefSeq" id="WP_027887087.1">
    <property type="nucleotide sequence ID" value="NZ_JBHSXZ010000038.1"/>
</dbReference>
<evidence type="ECO:0000256" key="3">
    <source>
        <dbReference type="ARBA" id="ARBA00022475"/>
    </source>
</evidence>
<name>A0A399DU77_9DEIN</name>
<accession>A0A399DU77</accession>
<proteinExistence type="inferred from homology"/>